<reference evidence="2" key="2">
    <citation type="journal article" date="2015" name="Data Brief">
        <title>Shoot transcriptome of the giant reed, Arundo donax.</title>
        <authorList>
            <person name="Barrero R.A."/>
            <person name="Guerrero F.D."/>
            <person name="Moolhuijzen P."/>
            <person name="Goolsby J.A."/>
            <person name="Tidwell J."/>
            <person name="Bellgard S.E."/>
            <person name="Bellgard M.I."/>
        </authorList>
    </citation>
    <scope>NUCLEOTIDE SEQUENCE</scope>
    <source>
        <tissue evidence="2">Shoot tissue taken approximately 20 cm above the soil surface</tissue>
    </source>
</reference>
<protein>
    <submittedName>
        <fullName evidence="2">Uncharacterized protein</fullName>
    </submittedName>
</protein>
<sequence>MHVSTILGPYAMILFVLNLIYFLAYPNSFGTKRLCWD</sequence>
<accession>A0A0A9C8U5</accession>
<evidence type="ECO:0000313" key="2">
    <source>
        <dbReference type="EMBL" id="JAD70883.1"/>
    </source>
</evidence>
<dbReference type="EMBL" id="GBRH01227012">
    <property type="protein sequence ID" value="JAD70883.1"/>
    <property type="molecule type" value="Transcribed_RNA"/>
</dbReference>
<name>A0A0A9C8U5_ARUDO</name>
<reference evidence="2" key="1">
    <citation type="submission" date="2014-09" db="EMBL/GenBank/DDBJ databases">
        <authorList>
            <person name="Magalhaes I.L.F."/>
            <person name="Oliveira U."/>
            <person name="Santos F.R."/>
            <person name="Vidigal T.H.D.A."/>
            <person name="Brescovit A.D."/>
            <person name="Santos A.J."/>
        </authorList>
    </citation>
    <scope>NUCLEOTIDE SEQUENCE</scope>
    <source>
        <tissue evidence="2">Shoot tissue taken approximately 20 cm above the soil surface</tissue>
    </source>
</reference>
<dbReference type="AlphaFoldDB" id="A0A0A9C8U5"/>
<keyword evidence="1" id="KW-1133">Transmembrane helix</keyword>
<proteinExistence type="predicted"/>
<feature type="transmembrane region" description="Helical" evidence="1">
    <location>
        <begin position="6"/>
        <end position="24"/>
    </location>
</feature>
<evidence type="ECO:0000256" key="1">
    <source>
        <dbReference type="SAM" id="Phobius"/>
    </source>
</evidence>
<keyword evidence="1" id="KW-0812">Transmembrane</keyword>
<organism evidence="2">
    <name type="scientific">Arundo donax</name>
    <name type="common">Giant reed</name>
    <name type="synonym">Donax arundinaceus</name>
    <dbReference type="NCBI Taxonomy" id="35708"/>
    <lineage>
        <taxon>Eukaryota</taxon>
        <taxon>Viridiplantae</taxon>
        <taxon>Streptophyta</taxon>
        <taxon>Embryophyta</taxon>
        <taxon>Tracheophyta</taxon>
        <taxon>Spermatophyta</taxon>
        <taxon>Magnoliopsida</taxon>
        <taxon>Liliopsida</taxon>
        <taxon>Poales</taxon>
        <taxon>Poaceae</taxon>
        <taxon>PACMAD clade</taxon>
        <taxon>Arundinoideae</taxon>
        <taxon>Arundineae</taxon>
        <taxon>Arundo</taxon>
    </lineage>
</organism>
<keyword evidence="1" id="KW-0472">Membrane</keyword>